<feature type="compositionally biased region" description="Basic and acidic residues" evidence="6">
    <location>
        <begin position="394"/>
        <end position="410"/>
    </location>
</feature>
<dbReference type="Pfam" id="PF00010">
    <property type="entry name" value="HLH"/>
    <property type="match status" value="1"/>
</dbReference>
<evidence type="ECO:0000313" key="8">
    <source>
        <dbReference type="EMBL" id="KAG6498858.1"/>
    </source>
</evidence>
<evidence type="ECO:0000313" key="9">
    <source>
        <dbReference type="Proteomes" id="UP000734854"/>
    </source>
</evidence>
<proteinExistence type="inferred from homology"/>
<dbReference type="PANTHER" id="PTHR46807">
    <property type="entry name" value="TRANSCRIPTION FACTOR PIF3"/>
    <property type="match status" value="1"/>
</dbReference>
<comment type="similarity">
    <text evidence="2">Belongs to the bHLH protein family.</text>
</comment>
<dbReference type="EMBL" id="JACMSC010000011">
    <property type="protein sequence ID" value="KAG6498858.1"/>
    <property type="molecule type" value="Genomic_DNA"/>
</dbReference>
<evidence type="ECO:0000256" key="4">
    <source>
        <dbReference type="ARBA" id="ARBA00023163"/>
    </source>
</evidence>
<reference evidence="8 9" key="1">
    <citation type="submission" date="2020-08" db="EMBL/GenBank/DDBJ databases">
        <title>Plant Genome Project.</title>
        <authorList>
            <person name="Zhang R.-G."/>
        </authorList>
    </citation>
    <scope>NUCLEOTIDE SEQUENCE [LARGE SCALE GENOMIC DNA]</scope>
    <source>
        <tissue evidence="8">Rhizome</tissue>
    </source>
</reference>
<dbReference type="CDD" id="cd11445">
    <property type="entry name" value="bHLH_AtPIF_like"/>
    <property type="match status" value="1"/>
</dbReference>
<dbReference type="GO" id="GO:0005634">
    <property type="term" value="C:nucleus"/>
    <property type="evidence" value="ECO:0007669"/>
    <property type="project" value="UniProtKB-SubCell"/>
</dbReference>
<dbReference type="InterPro" id="IPR044273">
    <property type="entry name" value="PIF3-like"/>
</dbReference>
<comment type="caution">
    <text evidence="8">The sequence shown here is derived from an EMBL/GenBank/DDBJ whole genome shotgun (WGS) entry which is preliminary data.</text>
</comment>
<evidence type="ECO:0000256" key="5">
    <source>
        <dbReference type="ARBA" id="ARBA00023242"/>
    </source>
</evidence>
<keyword evidence="9" id="KW-1185">Reference proteome</keyword>
<dbReference type="PANTHER" id="PTHR46807:SF1">
    <property type="entry name" value="TRANSCRIPTION FACTOR PIF3"/>
    <property type="match status" value="1"/>
</dbReference>
<evidence type="ECO:0000256" key="3">
    <source>
        <dbReference type="ARBA" id="ARBA00023015"/>
    </source>
</evidence>
<feature type="region of interest" description="Disordered" evidence="6">
    <location>
        <begin position="373"/>
        <end position="434"/>
    </location>
</feature>
<dbReference type="InterPro" id="IPR011598">
    <property type="entry name" value="bHLH_dom"/>
</dbReference>
<keyword evidence="3" id="KW-0805">Transcription regulation</keyword>
<dbReference type="SUPFAM" id="SSF47459">
    <property type="entry name" value="HLH, helix-loop-helix DNA-binding domain"/>
    <property type="match status" value="1"/>
</dbReference>
<keyword evidence="5" id="KW-0539">Nucleus</keyword>
<feature type="compositionally biased region" description="Basic and acidic residues" evidence="6">
    <location>
        <begin position="423"/>
        <end position="434"/>
    </location>
</feature>
<dbReference type="GO" id="GO:0003700">
    <property type="term" value="F:DNA-binding transcription factor activity"/>
    <property type="evidence" value="ECO:0007669"/>
    <property type="project" value="InterPro"/>
</dbReference>
<feature type="domain" description="BHLH" evidence="7">
    <location>
        <begin position="423"/>
        <end position="472"/>
    </location>
</feature>
<evidence type="ECO:0000256" key="2">
    <source>
        <dbReference type="ARBA" id="ARBA00005510"/>
    </source>
</evidence>
<dbReference type="SMART" id="SM00353">
    <property type="entry name" value="HLH"/>
    <property type="match status" value="1"/>
</dbReference>
<keyword evidence="4" id="KW-0804">Transcription</keyword>
<protein>
    <recommendedName>
        <fullName evidence="7">BHLH domain-containing protein</fullName>
    </recommendedName>
</protein>
<feature type="compositionally biased region" description="Basic and acidic residues" evidence="6">
    <location>
        <begin position="142"/>
        <end position="156"/>
    </location>
</feature>
<dbReference type="GO" id="GO:0046983">
    <property type="term" value="F:protein dimerization activity"/>
    <property type="evidence" value="ECO:0007669"/>
    <property type="project" value="InterPro"/>
</dbReference>
<evidence type="ECO:0000256" key="1">
    <source>
        <dbReference type="ARBA" id="ARBA00004123"/>
    </source>
</evidence>
<evidence type="ECO:0000259" key="7">
    <source>
        <dbReference type="PROSITE" id="PS50888"/>
    </source>
</evidence>
<dbReference type="FunFam" id="4.10.280.10:FF:000004">
    <property type="entry name" value="Basic helix-loop-helix transcription factor"/>
    <property type="match status" value="1"/>
</dbReference>
<dbReference type="InterPro" id="IPR036638">
    <property type="entry name" value="HLH_DNA-bd_sf"/>
</dbReference>
<feature type="compositionally biased region" description="Polar residues" evidence="6">
    <location>
        <begin position="72"/>
        <end position="82"/>
    </location>
</feature>
<comment type="subcellular location">
    <subcellularLocation>
        <location evidence="1">Nucleus</location>
    </subcellularLocation>
</comment>
<name>A0A8J5G0U6_ZINOF</name>
<dbReference type="AlphaFoldDB" id="A0A8J5G0U6"/>
<evidence type="ECO:0000256" key="6">
    <source>
        <dbReference type="SAM" id="MobiDB-lite"/>
    </source>
</evidence>
<feature type="region of interest" description="Disordered" evidence="6">
    <location>
        <begin position="142"/>
        <end position="162"/>
    </location>
</feature>
<dbReference type="PROSITE" id="PS50888">
    <property type="entry name" value="BHLH"/>
    <property type="match status" value="1"/>
</dbReference>
<feature type="compositionally biased region" description="Basic and acidic residues" evidence="6">
    <location>
        <begin position="377"/>
        <end position="387"/>
    </location>
</feature>
<dbReference type="InterPro" id="IPR047265">
    <property type="entry name" value="PIF1-like_bHLH"/>
</dbReference>
<feature type="compositionally biased region" description="Polar residues" evidence="6">
    <location>
        <begin position="276"/>
        <end position="293"/>
    </location>
</feature>
<feature type="region of interest" description="Disordered" evidence="6">
    <location>
        <begin position="257"/>
        <end position="295"/>
    </location>
</feature>
<sequence>MARDSEMQSDNEFADLLWENGQIVIQSQSSRAPKSSFPSTAFCYGTVQAKPTREIDPKFSQSRSDGHDYCTTKHSANRGVNTQEDDTVPWISFPVEEVLTSETLQPQNDYCAEFLNEFLAFDMDPLSAPKCSIAATGQTDKFSQEVRRSNNTDRSHATKAPRWNWASGRMKATHPQQNHASALNSKSTVVDSCGSGIDVAQKLHCRDVMDRRLQNQGLKSSKQLQQPTISGLMNFSHFARPAALAKVTHQSAVGWKRIDKASPPPNSNPVRLTPIESVSSTKDANKVSGQSGSDPHKLVLDSAMEDLQGGGSVELSNKIRAEDALRKTIQNCTKMPDNLPSSNVSTSMVLCGHDIEAPEAALPYMCSVKITGTASNEPKHGEKRKECDEEELEYLSHSEDLQEKSADIRKPPNGSNAQTKRSHAAEVHNLSERRRRNRINEKMRALQELIPNCNKVDKASMLEEAIEYLKTLQMQIQIMSTGSRLYMPPMMLTPAMQHMHTPTLPNFSPANLRMSTSTELVLGCPVLPIPPMHVPQFPCAPSSRQSGLNGIPRHENPSSFGIQRPGIPVLMPQPPQFSTLAGPSMSIDSAPEVHAQTAIADTEEHERQNLNVGP</sequence>
<dbReference type="Proteomes" id="UP000734854">
    <property type="component" value="Unassembled WGS sequence"/>
</dbReference>
<feature type="region of interest" description="Disordered" evidence="6">
    <location>
        <begin position="57"/>
        <end position="82"/>
    </location>
</feature>
<feature type="region of interest" description="Disordered" evidence="6">
    <location>
        <begin position="581"/>
        <end position="614"/>
    </location>
</feature>
<gene>
    <name evidence="8" type="ORF">ZIOFF_038608</name>
</gene>
<dbReference type="Gene3D" id="4.10.280.10">
    <property type="entry name" value="Helix-loop-helix DNA-binding domain"/>
    <property type="match status" value="1"/>
</dbReference>
<organism evidence="8 9">
    <name type="scientific">Zingiber officinale</name>
    <name type="common">Ginger</name>
    <name type="synonym">Amomum zingiber</name>
    <dbReference type="NCBI Taxonomy" id="94328"/>
    <lineage>
        <taxon>Eukaryota</taxon>
        <taxon>Viridiplantae</taxon>
        <taxon>Streptophyta</taxon>
        <taxon>Embryophyta</taxon>
        <taxon>Tracheophyta</taxon>
        <taxon>Spermatophyta</taxon>
        <taxon>Magnoliopsida</taxon>
        <taxon>Liliopsida</taxon>
        <taxon>Zingiberales</taxon>
        <taxon>Zingiberaceae</taxon>
        <taxon>Zingiber</taxon>
    </lineage>
</organism>
<accession>A0A8J5G0U6</accession>